<feature type="compositionally biased region" description="Polar residues" evidence="1">
    <location>
        <begin position="11"/>
        <end position="23"/>
    </location>
</feature>
<accession>A0A9P6RG01</accession>
<feature type="compositionally biased region" description="Low complexity" evidence="1">
    <location>
        <begin position="1"/>
        <end position="10"/>
    </location>
</feature>
<proteinExistence type="predicted"/>
<dbReference type="AlphaFoldDB" id="A0A9P6RG01"/>
<sequence length="129" mass="13523">MTTPQQQQQQDRSPTTKSLPTSPVLNVNVNLNTENSAFYSEPTFDDSAKKPTLPSPTQEATMLDIKPSPDEPANKVQNPATSTAAIDAPAAPVTPVSATANPTSPVVATQPSVAMNISTIGNFESDSDI</sequence>
<evidence type="ECO:0000313" key="2">
    <source>
        <dbReference type="EMBL" id="KAG0317824.1"/>
    </source>
</evidence>
<organism evidence="2 3">
    <name type="scientific">Dissophora globulifera</name>
    <dbReference type="NCBI Taxonomy" id="979702"/>
    <lineage>
        <taxon>Eukaryota</taxon>
        <taxon>Fungi</taxon>
        <taxon>Fungi incertae sedis</taxon>
        <taxon>Mucoromycota</taxon>
        <taxon>Mortierellomycotina</taxon>
        <taxon>Mortierellomycetes</taxon>
        <taxon>Mortierellales</taxon>
        <taxon>Mortierellaceae</taxon>
        <taxon>Dissophora</taxon>
    </lineage>
</organism>
<feature type="region of interest" description="Disordered" evidence="1">
    <location>
        <begin position="38"/>
        <end position="106"/>
    </location>
</feature>
<name>A0A9P6RG01_9FUNG</name>
<dbReference type="Proteomes" id="UP000738325">
    <property type="component" value="Unassembled WGS sequence"/>
</dbReference>
<gene>
    <name evidence="2" type="ORF">BGZ99_006078</name>
</gene>
<comment type="caution">
    <text evidence="2">The sequence shown here is derived from an EMBL/GenBank/DDBJ whole genome shotgun (WGS) entry which is preliminary data.</text>
</comment>
<evidence type="ECO:0000313" key="3">
    <source>
        <dbReference type="Proteomes" id="UP000738325"/>
    </source>
</evidence>
<keyword evidence="3" id="KW-1185">Reference proteome</keyword>
<feature type="region of interest" description="Disordered" evidence="1">
    <location>
        <begin position="1"/>
        <end position="24"/>
    </location>
</feature>
<feature type="compositionally biased region" description="Low complexity" evidence="1">
    <location>
        <begin position="79"/>
        <end position="103"/>
    </location>
</feature>
<dbReference type="EMBL" id="JAAAIP010000402">
    <property type="protein sequence ID" value="KAG0317824.1"/>
    <property type="molecule type" value="Genomic_DNA"/>
</dbReference>
<feature type="non-terminal residue" evidence="2">
    <location>
        <position position="129"/>
    </location>
</feature>
<protein>
    <submittedName>
        <fullName evidence="2">Uncharacterized protein</fullName>
    </submittedName>
</protein>
<evidence type="ECO:0000256" key="1">
    <source>
        <dbReference type="SAM" id="MobiDB-lite"/>
    </source>
</evidence>
<reference evidence="2" key="1">
    <citation type="journal article" date="2020" name="Fungal Divers.">
        <title>Resolving the Mortierellaceae phylogeny through synthesis of multi-gene phylogenetics and phylogenomics.</title>
        <authorList>
            <person name="Vandepol N."/>
            <person name="Liber J."/>
            <person name="Desiro A."/>
            <person name="Na H."/>
            <person name="Kennedy M."/>
            <person name="Barry K."/>
            <person name="Grigoriev I.V."/>
            <person name="Miller A.N."/>
            <person name="O'Donnell K."/>
            <person name="Stajich J.E."/>
            <person name="Bonito G."/>
        </authorList>
    </citation>
    <scope>NUCLEOTIDE SEQUENCE</scope>
    <source>
        <strain evidence="2">REB-010B</strain>
    </source>
</reference>